<accession>A0ABC9Z423</accession>
<dbReference type="EMBL" id="BBYQ01000152">
    <property type="protein sequence ID" value="GAP32328.1"/>
    <property type="molecule type" value="Genomic_DNA"/>
</dbReference>
<dbReference type="EMBL" id="CP017839">
    <property type="protein sequence ID" value="APA96803.1"/>
    <property type="molecule type" value="Genomic_DNA"/>
</dbReference>
<reference evidence="4" key="1">
    <citation type="submission" date="2015-07" db="EMBL/GenBank/DDBJ databases">
        <title>Nocardia seriolae U-1 whole genome shotgun sequence.</title>
        <authorList>
            <person name="Imajoh M."/>
            <person name="Fukumoto Y."/>
            <person name="Sukeda M."/>
            <person name="Yamane J."/>
            <person name="Yamasaki K."/>
            <person name="Shimizu M."/>
            <person name="Ohnishi K."/>
            <person name="Oshima S."/>
        </authorList>
    </citation>
    <scope>NUCLEOTIDE SEQUENCE [LARGE SCALE GENOMIC DNA]</scope>
    <source>
        <strain evidence="4">U-1</strain>
    </source>
</reference>
<evidence type="ECO:0000256" key="1">
    <source>
        <dbReference type="SAM" id="MobiDB-lite"/>
    </source>
</evidence>
<evidence type="ECO:0000313" key="3">
    <source>
        <dbReference type="EMBL" id="GAP32328.1"/>
    </source>
</evidence>
<dbReference type="Proteomes" id="UP000180166">
    <property type="component" value="Chromosome"/>
</dbReference>
<protein>
    <submittedName>
        <fullName evidence="3">Uncharacterized protein</fullName>
    </submittedName>
</protein>
<sequence length="118" mass="12400">MSAEGVTALLNGDRPAGWLQYHDGSWAPVGYDGKVGTAITADDLLAVAREDLAALEEAGLITEVIDVEPLEVIDFEHQNPGGRARSIQLALDHGATGRAQWRDRGGRPGLPGLSASAE</sequence>
<dbReference type="AlphaFoldDB" id="A0ABC9Z423"/>
<reference evidence="2 5" key="3">
    <citation type="submission" date="2016-10" db="EMBL/GenBank/DDBJ databases">
        <title>Genome sequence of Nocardia seriolae strain EM150506, isolated from Anguila japonica.</title>
        <authorList>
            <person name="Han H.-J."/>
        </authorList>
    </citation>
    <scope>NUCLEOTIDE SEQUENCE [LARGE SCALE GENOMIC DNA]</scope>
    <source>
        <strain evidence="2 5">EM150506</strain>
    </source>
</reference>
<dbReference type="KEGG" id="nsr:NS506_02743"/>
<evidence type="ECO:0000313" key="2">
    <source>
        <dbReference type="EMBL" id="APA96803.1"/>
    </source>
</evidence>
<name>A0ABC9Z423_9NOCA</name>
<feature type="region of interest" description="Disordered" evidence="1">
    <location>
        <begin position="95"/>
        <end position="118"/>
    </location>
</feature>
<organism evidence="3 4">
    <name type="scientific">Nocardia seriolae</name>
    <dbReference type="NCBI Taxonomy" id="37332"/>
    <lineage>
        <taxon>Bacteria</taxon>
        <taxon>Bacillati</taxon>
        <taxon>Actinomycetota</taxon>
        <taxon>Actinomycetes</taxon>
        <taxon>Mycobacteriales</taxon>
        <taxon>Nocardiaceae</taxon>
        <taxon>Nocardia</taxon>
    </lineage>
</organism>
<dbReference type="RefSeq" id="WP_033090716.1">
    <property type="nucleotide sequence ID" value="NZ_AP017900.1"/>
</dbReference>
<evidence type="ECO:0000313" key="5">
    <source>
        <dbReference type="Proteomes" id="UP000180166"/>
    </source>
</evidence>
<keyword evidence="4" id="KW-1185">Reference proteome</keyword>
<reference evidence="3 4" key="2">
    <citation type="journal article" date="2016" name="Genome Announc.">
        <title>Draft Genome Sequence of Erythromycin- and Oxytetracycline-Sensitive Nocardia seriolae Strain U-1 (NBRC 110359).</title>
        <authorList>
            <person name="Imajoh M."/>
            <person name="Sukeda M."/>
            <person name="Shimizu M."/>
            <person name="Yamane J."/>
            <person name="Ohnishi K."/>
            <person name="Oshima S."/>
        </authorList>
    </citation>
    <scope>NUCLEOTIDE SEQUENCE [LARGE SCALE GENOMIC DNA]</scope>
    <source>
        <strain evidence="3 4">U-1</strain>
    </source>
</reference>
<proteinExistence type="predicted"/>
<gene>
    <name evidence="2" type="ORF">NS506_02743</name>
    <name evidence="3" type="ORF">NSK11_contig00152-0006</name>
</gene>
<evidence type="ECO:0000313" key="4">
    <source>
        <dbReference type="Proteomes" id="UP000037179"/>
    </source>
</evidence>
<dbReference type="Proteomes" id="UP000037179">
    <property type="component" value="Unassembled WGS sequence"/>
</dbReference>